<organism evidence="1 2">
    <name type="scientific">[Pasteurella] mairii</name>
    <dbReference type="NCBI Taxonomy" id="757"/>
    <lineage>
        <taxon>Bacteria</taxon>
        <taxon>Pseudomonadati</taxon>
        <taxon>Pseudomonadota</taxon>
        <taxon>Gammaproteobacteria</taxon>
        <taxon>Pasteurellales</taxon>
        <taxon>Pasteurellaceae</taxon>
    </lineage>
</organism>
<keyword evidence="2" id="KW-1185">Reference proteome</keyword>
<dbReference type="Proteomes" id="UP000254280">
    <property type="component" value="Unassembled WGS sequence"/>
</dbReference>
<dbReference type="OrthoDB" id="5679266at2"/>
<evidence type="ECO:0000313" key="2">
    <source>
        <dbReference type="Proteomes" id="UP000254280"/>
    </source>
</evidence>
<protein>
    <recommendedName>
        <fullName evidence="3">Tail fiber assembly protein</fullName>
    </recommendedName>
</protein>
<name>A0A379B2Y5_9PAST</name>
<sequence>MQIFYKAGFFSDDNPQAVPNGAILLSQEYYLELIAGQSEGKMIVSDESGSPILIAPPPTPFHQLVAGKWVISDENQTALLTQNKDKLIKKLAEKIDSFKAQLLVGYPQAEIDSFFRQEAEVLAYQADHKAPTPMLTQIAENRGVALEELAVKVLEKSAQFAVAMGALIGVRQGFEDRILAAQNQEQLEQIENEVNAWQRSI</sequence>
<accession>A0A379B2Y5</accession>
<reference evidence="1 2" key="1">
    <citation type="submission" date="2018-06" db="EMBL/GenBank/DDBJ databases">
        <authorList>
            <consortium name="Pathogen Informatics"/>
            <person name="Doyle S."/>
        </authorList>
    </citation>
    <scope>NUCLEOTIDE SEQUENCE [LARGE SCALE GENOMIC DNA]</scope>
    <source>
        <strain evidence="1 2">NCTC10699</strain>
    </source>
</reference>
<gene>
    <name evidence="1" type="ORF">NCTC10699_00387</name>
</gene>
<evidence type="ECO:0008006" key="3">
    <source>
        <dbReference type="Google" id="ProtNLM"/>
    </source>
</evidence>
<dbReference type="AlphaFoldDB" id="A0A379B2Y5"/>
<evidence type="ECO:0000313" key="1">
    <source>
        <dbReference type="EMBL" id="SUB32802.1"/>
    </source>
</evidence>
<proteinExistence type="predicted"/>
<dbReference type="EMBL" id="UGSS01000002">
    <property type="protein sequence ID" value="SUB32802.1"/>
    <property type="molecule type" value="Genomic_DNA"/>
</dbReference>